<evidence type="ECO:0000313" key="4">
    <source>
        <dbReference type="Proteomes" id="UP000603602"/>
    </source>
</evidence>
<comment type="caution">
    <text evidence="3">The sequence shown here is derived from an EMBL/GenBank/DDBJ whole genome shotgun (WGS) entry which is preliminary data.</text>
</comment>
<proteinExistence type="inferred from homology"/>
<dbReference type="PANTHER" id="PTHR12901">
    <property type="entry name" value="SPERM PROTEIN HOMOLOG"/>
    <property type="match status" value="1"/>
</dbReference>
<protein>
    <submittedName>
        <fullName evidence="3">Type II toxin-antitoxin system RatA family toxin</fullName>
    </submittedName>
</protein>
<organism evidence="3 4">
    <name type="scientific">Thauera sedimentorum</name>
    <dbReference type="NCBI Taxonomy" id="2767595"/>
    <lineage>
        <taxon>Bacteria</taxon>
        <taxon>Pseudomonadati</taxon>
        <taxon>Pseudomonadota</taxon>
        <taxon>Betaproteobacteria</taxon>
        <taxon>Rhodocyclales</taxon>
        <taxon>Zoogloeaceae</taxon>
        <taxon>Thauera</taxon>
    </lineage>
</organism>
<dbReference type="RefSeq" id="WP_187717117.1">
    <property type="nucleotide sequence ID" value="NZ_JACTAH010000001.1"/>
</dbReference>
<name>A0ABR9BA63_9RHOO</name>
<dbReference type="PANTHER" id="PTHR12901:SF10">
    <property type="entry name" value="COENZYME Q-BINDING PROTEIN COQ10, MITOCHONDRIAL"/>
    <property type="match status" value="1"/>
</dbReference>
<dbReference type="Proteomes" id="UP000603602">
    <property type="component" value="Unassembled WGS sequence"/>
</dbReference>
<gene>
    <name evidence="3" type="ORF">IFO67_05485</name>
</gene>
<feature type="domain" description="Coenzyme Q-binding protein COQ10 START" evidence="2">
    <location>
        <begin position="10"/>
        <end position="134"/>
    </location>
</feature>
<evidence type="ECO:0000313" key="3">
    <source>
        <dbReference type="EMBL" id="MBD8502327.1"/>
    </source>
</evidence>
<sequence>MAEVNKLVLIEFTPAQMFELVDRCEDYPGFLPWCGGAEVHARTDTLTAATIHINYHGIKAHFSTENDKQPPREMLIRLKEGPFRHLNGHWRFTPLGDTACKIEFGLHYEFSSKLLEKALGPVFSHIANTFVDSFVKRAAQVYPKD</sequence>
<dbReference type="InterPro" id="IPR005031">
    <property type="entry name" value="COQ10_START"/>
</dbReference>
<reference evidence="4" key="1">
    <citation type="submission" date="2023-07" db="EMBL/GenBank/DDBJ databases">
        <title>Thauera sp. CAU 1555 isolated from sand of Yaerae Beach.</title>
        <authorList>
            <person name="Kim W."/>
        </authorList>
    </citation>
    <scope>NUCLEOTIDE SEQUENCE [LARGE SCALE GENOMIC DNA]</scope>
    <source>
        <strain evidence="4">CAU 1555</strain>
    </source>
</reference>
<comment type="similarity">
    <text evidence="1">Belongs to the ribosome association toxin RatA family.</text>
</comment>
<dbReference type="EMBL" id="JACYTO010000001">
    <property type="protein sequence ID" value="MBD8502327.1"/>
    <property type="molecule type" value="Genomic_DNA"/>
</dbReference>
<dbReference type="CDD" id="cd07813">
    <property type="entry name" value="COQ10p_like"/>
    <property type="match status" value="1"/>
</dbReference>
<keyword evidence="4" id="KW-1185">Reference proteome</keyword>
<evidence type="ECO:0000259" key="2">
    <source>
        <dbReference type="Pfam" id="PF03364"/>
    </source>
</evidence>
<dbReference type="InterPro" id="IPR044996">
    <property type="entry name" value="COQ10-like"/>
</dbReference>
<dbReference type="InterPro" id="IPR023393">
    <property type="entry name" value="START-like_dom_sf"/>
</dbReference>
<dbReference type="Pfam" id="PF03364">
    <property type="entry name" value="Polyketide_cyc"/>
    <property type="match status" value="1"/>
</dbReference>
<dbReference type="SUPFAM" id="SSF55961">
    <property type="entry name" value="Bet v1-like"/>
    <property type="match status" value="1"/>
</dbReference>
<evidence type="ECO:0000256" key="1">
    <source>
        <dbReference type="ARBA" id="ARBA00008918"/>
    </source>
</evidence>
<accession>A0ABR9BA63</accession>
<dbReference type="Gene3D" id="3.30.530.20">
    <property type="match status" value="1"/>
</dbReference>